<dbReference type="InterPro" id="IPR036804">
    <property type="entry name" value="CheR_N_sf"/>
</dbReference>
<accession>A0A330L588</accession>
<dbReference type="GO" id="GO:0008983">
    <property type="term" value="F:protein-glutamate O-methyltransferase activity"/>
    <property type="evidence" value="ECO:0007669"/>
    <property type="project" value="UniProtKB-EC"/>
</dbReference>
<dbReference type="InterPro" id="IPR029063">
    <property type="entry name" value="SAM-dependent_MTases_sf"/>
</dbReference>
<dbReference type="Proteomes" id="UP000248168">
    <property type="component" value="Unassembled WGS sequence"/>
</dbReference>
<keyword evidence="5" id="KW-0949">S-adenosyl-L-methionine</keyword>
<dbReference type="InterPro" id="IPR000780">
    <property type="entry name" value="CheR_MeTrfase"/>
</dbReference>
<gene>
    <name evidence="7" type="ORF">NITLEN_20644</name>
</gene>
<evidence type="ECO:0000256" key="2">
    <source>
        <dbReference type="ARBA" id="ARBA00012534"/>
    </source>
</evidence>
<dbReference type="GO" id="GO:0032259">
    <property type="term" value="P:methylation"/>
    <property type="evidence" value="ECO:0007669"/>
    <property type="project" value="UniProtKB-KW"/>
</dbReference>
<dbReference type="InParanoid" id="A0A330L588"/>
<name>A0A330L588_9BACT</name>
<dbReference type="PROSITE" id="PS50123">
    <property type="entry name" value="CHER"/>
    <property type="match status" value="1"/>
</dbReference>
<dbReference type="SMART" id="SM00138">
    <property type="entry name" value="MeTrc"/>
    <property type="match status" value="1"/>
</dbReference>
<evidence type="ECO:0000256" key="3">
    <source>
        <dbReference type="ARBA" id="ARBA00022603"/>
    </source>
</evidence>
<dbReference type="PIRSF" id="PIRSF000410">
    <property type="entry name" value="CheR"/>
    <property type="match status" value="1"/>
</dbReference>
<evidence type="ECO:0000256" key="1">
    <source>
        <dbReference type="ARBA" id="ARBA00001541"/>
    </source>
</evidence>
<protein>
    <recommendedName>
        <fullName evidence="2">protein-glutamate O-methyltransferase</fullName>
        <ecNumber evidence="2">2.1.1.80</ecNumber>
    </recommendedName>
</protein>
<dbReference type="EMBL" id="OUNR01000012">
    <property type="protein sequence ID" value="SPP65004.1"/>
    <property type="molecule type" value="Genomic_DNA"/>
</dbReference>
<keyword evidence="8" id="KW-1185">Reference proteome</keyword>
<dbReference type="Gene3D" id="1.10.155.10">
    <property type="entry name" value="Chemotaxis receptor methyltransferase CheR, N-terminal domain"/>
    <property type="match status" value="1"/>
</dbReference>
<dbReference type="PANTHER" id="PTHR24422:SF26">
    <property type="entry name" value="CHEMOTAXIS PROTEIN METHYLTRANSFERASE"/>
    <property type="match status" value="1"/>
</dbReference>
<evidence type="ECO:0000256" key="5">
    <source>
        <dbReference type="ARBA" id="ARBA00022691"/>
    </source>
</evidence>
<organism evidence="7 8">
    <name type="scientific">Nitrospira lenta</name>
    <dbReference type="NCBI Taxonomy" id="1436998"/>
    <lineage>
        <taxon>Bacteria</taxon>
        <taxon>Pseudomonadati</taxon>
        <taxon>Nitrospirota</taxon>
        <taxon>Nitrospiria</taxon>
        <taxon>Nitrospirales</taxon>
        <taxon>Nitrospiraceae</taxon>
        <taxon>Nitrospira</taxon>
    </lineage>
</organism>
<dbReference type="SUPFAM" id="SSF47757">
    <property type="entry name" value="Chemotaxis receptor methyltransferase CheR, N-terminal domain"/>
    <property type="match status" value="1"/>
</dbReference>
<dbReference type="InterPro" id="IPR026024">
    <property type="entry name" value="Chemotaxis_MeTrfase_CheR"/>
</dbReference>
<comment type="catalytic activity">
    <reaction evidence="1">
        <text>L-glutamyl-[protein] + S-adenosyl-L-methionine = [protein]-L-glutamate 5-O-methyl ester + S-adenosyl-L-homocysteine</text>
        <dbReference type="Rhea" id="RHEA:24452"/>
        <dbReference type="Rhea" id="RHEA-COMP:10208"/>
        <dbReference type="Rhea" id="RHEA-COMP:10311"/>
        <dbReference type="ChEBI" id="CHEBI:29973"/>
        <dbReference type="ChEBI" id="CHEBI:57856"/>
        <dbReference type="ChEBI" id="CHEBI:59789"/>
        <dbReference type="ChEBI" id="CHEBI:82795"/>
        <dbReference type="EC" id="2.1.1.80"/>
    </reaction>
</comment>
<dbReference type="Pfam" id="PF03705">
    <property type="entry name" value="CheR_N"/>
    <property type="match status" value="1"/>
</dbReference>
<reference evidence="8" key="1">
    <citation type="submission" date="2018-04" db="EMBL/GenBank/DDBJ databases">
        <authorList>
            <person name="Lucker S."/>
            <person name="Sakoula D."/>
        </authorList>
    </citation>
    <scope>NUCLEOTIDE SEQUENCE [LARGE SCALE GENOMIC DNA]</scope>
</reference>
<keyword evidence="3 7" id="KW-0489">Methyltransferase</keyword>
<keyword evidence="4 7" id="KW-0808">Transferase</keyword>
<dbReference type="Pfam" id="PF01739">
    <property type="entry name" value="CheR"/>
    <property type="match status" value="1"/>
</dbReference>
<dbReference type="InterPro" id="IPR022642">
    <property type="entry name" value="CheR_C"/>
</dbReference>
<dbReference type="Gene3D" id="3.40.50.150">
    <property type="entry name" value="Vaccinia Virus protein VP39"/>
    <property type="match status" value="1"/>
</dbReference>
<dbReference type="PRINTS" id="PR00996">
    <property type="entry name" value="CHERMTFRASE"/>
</dbReference>
<evidence type="ECO:0000313" key="7">
    <source>
        <dbReference type="EMBL" id="SPP65004.1"/>
    </source>
</evidence>
<dbReference type="PANTHER" id="PTHR24422">
    <property type="entry name" value="CHEMOTAXIS PROTEIN METHYLTRANSFERASE"/>
    <property type="match status" value="1"/>
</dbReference>
<evidence type="ECO:0000259" key="6">
    <source>
        <dbReference type="PROSITE" id="PS50123"/>
    </source>
</evidence>
<dbReference type="SUPFAM" id="SSF53335">
    <property type="entry name" value="S-adenosyl-L-methionine-dependent methyltransferases"/>
    <property type="match status" value="1"/>
</dbReference>
<evidence type="ECO:0000313" key="8">
    <source>
        <dbReference type="Proteomes" id="UP000248168"/>
    </source>
</evidence>
<dbReference type="EC" id="2.1.1.80" evidence="2"/>
<dbReference type="InterPro" id="IPR050903">
    <property type="entry name" value="Bact_Chemotaxis_MeTrfase"/>
</dbReference>
<proteinExistence type="predicted"/>
<dbReference type="AlphaFoldDB" id="A0A330L588"/>
<evidence type="ECO:0000256" key="4">
    <source>
        <dbReference type="ARBA" id="ARBA00022679"/>
    </source>
</evidence>
<dbReference type="CDD" id="cd02440">
    <property type="entry name" value="AdoMet_MTases"/>
    <property type="match status" value="1"/>
</dbReference>
<sequence>MDVSASNASTGEIAISDQEFADFQKFVHHSAGITLSAAKKALVSGRLLKRLRHYQLASYREYFQLIMNGQEPAELQTALDLLTTNETYFFREPKHFEYLRTTILPARKPGEAFRIWSAACSSGEEPYTLAMVLADSLGTTPWNILASDISSRVLAAAQTGQYNMERAEKIPQAYLKAYCLKGVEEQAGTFLIDPKLRSRIRFLSVNLNASLPETGTFDVIFLRNVMIYFNAETKRQVVDRLLSVLKPGGYFIISHSESLHGITDHLKMVRSSIYRKA</sequence>
<feature type="domain" description="CheR-type methyltransferase" evidence="6">
    <location>
        <begin position="8"/>
        <end position="277"/>
    </location>
</feature>
<dbReference type="InterPro" id="IPR022641">
    <property type="entry name" value="CheR_N"/>
</dbReference>